<dbReference type="SUPFAM" id="SSF54211">
    <property type="entry name" value="Ribosomal protein S5 domain 2-like"/>
    <property type="match status" value="1"/>
</dbReference>
<dbReference type="PANTHER" id="PTHR21569">
    <property type="entry name" value="RIBOSOMAL PROTEIN S9"/>
    <property type="match status" value="1"/>
</dbReference>
<organism evidence="6 7">
    <name type="scientific">Malassezia cuniculi</name>
    <dbReference type="NCBI Taxonomy" id="948313"/>
    <lineage>
        <taxon>Eukaryota</taxon>
        <taxon>Fungi</taxon>
        <taxon>Dikarya</taxon>
        <taxon>Basidiomycota</taxon>
        <taxon>Ustilaginomycotina</taxon>
        <taxon>Malasseziomycetes</taxon>
        <taxon>Malasseziales</taxon>
        <taxon>Malasseziaceae</taxon>
        <taxon>Malassezia</taxon>
    </lineage>
</organism>
<dbReference type="PANTHER" id="PTHR21569:SF1">
    <property type="entry name" value="SMALL RIBOSOMAL SUBUNIT PROTEIN US9M"/>
    <property type="match status" value="1"/>
</dbReference>
<evidence type="ECO:0000256" key="5">
    <source>
        <dbReference type="ARBA" id="ARBA00042623"/>
    </source>
</evidence>
<dbReference type="GO" id="GO:0005763">
    <property type="term" value="C:mitochondrial small ribosomal subunit"/>
    <property type="evidence" value="ECO:0007669"/>
    <property type="project" value="TreeGrafter"/>
</dbReference>
<dbReference type="InterPro" id="IPR020568">
    <property type="entry name" value="Ribosomal_Su5_D2-typ_SF"/>
</dbReference>
<dbReference type="GO" id="GO:0003735">
    <property type="term" value="F:structural constituent of ribosome"/>
    <property type="evidence" value="ECO:0007669"/>
    <property type="project" value="InterPro"/>
</dbReference>
<comment type="similarity">
    <text evidence="1">Belongs to the universal ribosomal protein uS9 family.</text>
</comment>
<dbReference type="Pfam" id="PF00380">
    <property type="entry name" value="Ribosomal_S9"/>
    <property type="match status" value="1"/>
</dbReference>
<protein>
    <recommendedName>
        <fullName evidence="4">Small ribosomal subunit protein uS9m</fullName>
    </recommendedName>
    <alternativeName>
        <fullName evidence="5">37S ribosomal protein S9, mitochondrial</fullName>
    </alternativeName>
</protein>
<dbReference type="InterPro" id="IPR023035">
    <property type="entry name" value="Ribosomal_uS9_bac/plastid"/>
</dbReference>
<reference evidence="6" key="1">
    <citation type="submission" date="2023-03" db="EMBL/GenBank/DDBJ databases">
        <title>Mating type loci evolution in Malassezia.</title>
        <authorList>
            <person name="Coelho M.A."/>
        </authorList>
    </citation>
    <scope>NUCLEOTIDE SEQUENCE</scope>
    <source>
        <strain evidence="6">CBS 11721</strain>
    </source>
</reference>
<evidence type="ECO:0000313" key="6">
    <source>
        <dbReference type="EMBL" id="WFD36138.1"/>
    </source>
</evidence>
<dbReference type="EMBL" id="CP119880">
    <property type="protein sequence ID" value="WFD36138.1"/>
    <property type="molecule type" value="Genomic_DNA"/>
</dbReference>
<name>A0AAF0ESE9_9BASI</name>
<keyword evidence="7" id="KW-1185">Reference proteome</keyword>
<dbReference type="GO" id="GO:0006412">
    <property type="term" value="P:translation"/>
    <property type="evidence" value="ECO:0007669"/>
    <property type="project" value="InterPro"/>
</dbReference>
<dbReference type="NCBIfam" id="NF001099">
    <property type="entry name" value="PRK00132.1"/>
    <property type="match status" value="1"/>
</dbReference>
<dbReference type="Proteomes" id="UP001219933">
    <property type="component" value="Chromosome 4"/>
</dbReference>
<keyword evidence="3" id="KW-0687">Ribonucleoprotein</keyword>
<dbReference type="GO" id="GO:0003723">
    <property type="term" value="F:RNA binding"/>
    <property type="evidence" value="ECO:0007669"/>
    <property type="project" value="TreeGrafter"/>
</dbReference>
<keyword evidence="2 6" id="KW-0689">Ribosomal protein</keyword>
<accession>A0AAF0ESE9</accession>
<dbReference type="InterPro" id="IPR000754">
    <property type="entry name" value="Ribosomal_uS9"/>
</dbReference>
<evidence type="ECO:0000256" key="1">
    <source>
        <dbReference type="ARBA" id="ARBA00005251"/>
    </source>
</evidence>
<evidence type="ECO:0000256" key="3">
    <source>
        <dbReference type="ARBA" id="ARBA00023274"/>
    </source>
</evidence>
<dbReference type="Gene3D" id="3.30.230.10">
    <property type="match status" value="1"/>
</dbReference>
<evidence type="ECO:0000313" key="7">
    <source>
        <dbReference type="Proteomes" id="UP001219933"/>
    </source>
</evidence>
<dbReference type="AlphaFoldDB" id="A0AAF0ESE9"/>
<evidence type="ECO:0000256" key="2">
    <source>
        <dbReference type="ARBA" id="ARBA00022980"/>
    </source>
</evidence>
<gene>
    <name evidence="6" type="primary">MRPS9</name>
    <name evidence="6" type="ORF">MCUN1_003013</name>
</gene>
<sequence length="335" mass="36947">MLHAARSLVRVPFGMRALSTSVRVCEVQRTQRPRRYPMPVAPMPDRPKPASPTFYTTKPSYNDTLQMLDQLVREVKRALEQAYIVAPNARPPPLPQGPTNIWVSRGEMSSRLGLSLRASQYRSILSRLTLLLRYRELVNEHLGVGSRGAAEQQLVAHYDSVLGDFAAAKNVTEASTFSLKTQSRTRGMIDKLGRAYARGRRKVSSANVWVARAKDGNVGRILVNGVPLAEYFSRTEDREAVTWPLKLAGVLGAYNVFALARGGGSSGQAGAIAHGMSNALVTSLAHADFPDAERIALETRSVLSKDGVLNRDPRMVERKKPGLAKARKAYTWVKR</sequence>
<dbReference type="InterPro" id="IPR014721">
    <property type="entry name" value="Ribsml_uS5_D2-typ_fold_subgr"/>
</dbReference>
<evidence type="ECO:0000256" key="4">
    <source>
        <dbReference type="ARBA" id="ARBA00039318"/>
    </source>
</evidence>
<proteinExistence type="inferred from homology"/>